<evidence type="ECO:0000313" key="3">
    <source>
        <dbReference type="EMBL" id="TSC90727.1"/>
    </source>
</evidence>
<evidence type="ECO:0000313" key="4">
    <source>
        <dbReference type="Proteomes" id="UP000318296"/>
    </source>
</evidence>
<dbReference type="InterPro" id="IPR008258">
    <property type="entry name" value="Transglycosylase_SLT_dom_1"/>
</dbReference>
<dbReference type="Pfam" id="PF01464">
    <property type="entry name" value="SLT"/>
    <property type="match status" value="1"/>
</dbReference>
<organism evidence="3 4">
    <name type="scientific">Candidatus Berkelbacteria bacterium Licking1014_96</name>
    <dbReference type="NCBI Taxonomy" id="2017149"/>
    <lineage>
        <taxon>Bacteria</taxon>
        <taxon>Candidatus Berkelbacteria</taxon>
    </lineage>
</organism>
<feature type="domain" description="Transglycosylase SLT" evidence="2">
    <location>
        <begin position="3"/>
        <end position="107"/>
    </location>
</feature>
<evidence type="ECO:0000256" key="1">
    <source>
        <dbReference type="ARBA" id="ARBA00007734"/>
    </source>
</evidence>
<dbReference type="Gene3D" id="1.10.530.10">
    <property type="match status" value="1"/>
</dbReference>
<dbReference type="Proteomes" id="UP000318296">
    <property type="component" value="Unassembled WGS sequence"/>
</dbReference>
<feature type="non-terminal residue" evidence="3">
    <location>
        <position position="1"/>
    </location>
</feature>
<comment type="similarity">
    <text evidence="1">Belongs to the transglycosylase Slt family.</text>
</comment>
<proteinExistence type="inferred from homology"/>
<dbReference type="GO" id="GO:0008933">
    <property type="term" value="F:peptidoglycan lytic transglycosylase activity"/>
    <property type="evidence" value="ECO:0007669"/>
    <property type="project" value="InterPro"/>
</dbReference>
<dbReference type="PANTHER" id="PTHR37423:SF2">
    <property type="entry name" value="MEMBRANE-BOUND LYTIC MUREIN TRANSGLYCOSYLASE C"/>
    <property type="match status" value="1"/>
</dbReference>
<dbReference type="AlphaFoldDB" id="A0A554LD04"/>
<dbReference type="GO" id="GO:0016020">
    <property type="term" value="C:membrane"/>
    <property type="evidence" value="ECO:0007669"/>
    <property type="project" value="InterPro"/>
</dbReference>
<comment type="caution">
    <text evidence="3">The sequence shown here is derived from an EMBL/GenBank/DDBJ whole genome shotgun (WGS) entry which is preliminary data.</text>
</comment>
<dbReference type="GO" id="GO:0000270">
    <property type="term" value="P:peptidoglycan metabolic process"/>
    <property type="evidence" value="ECO:0007669"/>
    <property type="project" value="InterPro"/>
</dbReference>
<dbReference type="InterPro" id="IPR023346">
    <property type="entry name" value="Lysozyme-like_dom_sf"/>
</dbReference>
<evidence type="ECO:0000259" key="2">
    <source>
        <dbReference type="Pfam" id="PF01464"/>
    </source>
</evidence>
<sequence>SLESSQVAAIIYEESKFDPDVVSSQDAIGLMQVLPDTANLLARDLGVDNLWRDDLFVPSINIKFGTYYYRELLDKYNGDVDLALAAYNAGFGAVDKADRKINNLPKETQEFVKRVKKTEKIYQRLYWQELGADRGDLSFEELTGAVWNKIIKTRKH</sequence>
<accession>A0A554LD04</accession>
<dbReference type="CDD" id="cd16896">
    <property type="entry name" value="LT_Slt70-like"/>
    <property type="match status" value="1"/>
</dbReference>
<reference evidence="3 4" key="1">
    <citation type="submission" date="2017-07" db="EMBL/GenBank/DDBJ databases">
        <title>Mechanisms for carbon and nitrogen cycling indicate functional differentiation within the Candidate Phyla Radiation.</title>
        <authorList>
            <person name="Danczak R.E."/>
            <person name="Johnston M.D."/>
            <person name="Kenah C."/>
            <person name="Slattery M."/>
            <person name="Wrighton K.C."/>
            <person name="Wilkins M.J."/>
        </authorList>
    </citation>
    <scope>NUCLEOTIDE SEQUENCE [LARGE SCALE GENOMIC DNA]</scope>
    <source>
        <strain evidence="3">Licking1014_96</strain>
    </source>
</reference>
<dbReference type="EMBL" id="VMGH01000065">
    <property type="protein sequence ID" value="TSC90727.1"/>
    <property type="molecule type" value="Genomic_DNA"/>
</dbReference>
<dbReference type="SUPFAM" id="SSF53955">
    <property type="entry name" value="Lysozyme-like"/>
    <property type="match status" value="1"/>
</dbReference>
<name>A0A554LD04_9BACT</name>
<gene>
    <name evidence="3" type="ORF">CEN92_412</name>
</gene>
<dbReference type="PANTHER" id="PTHR37423">
    <property type="entry name" value="SOLUBLE LYTIC MUREIN TRANSGLYCOSYLASE-RELATED"/>
    <property type="match status" value="1"/>
</dbReference>
<dbReference type="InterPro" id="IPR000189">
    <property type="entry name" value="Transglyc_AS"/>
</dbReference>
<dbReference type="PROSITE" id="PS00922">
    <property type="entry name" value="TRANSGLYCOSYLASE"/>
    <property type="match status" value="1"/>
</dbReference>
<protein>
    <submittedName>
        <fullName evidence="3">Lytic transglycosylase</fullName>
    </submittedName>
</protein>